<sequence>MCAMGFVPNVVTFTTILGAKRVFGENLDRGWFPDVTTYTILMDGYVKLVVAIKVMDEMEDDGIGANEVTYGVMIEAYCKEKKSALCCKVEKRYIPSSALCCKVIDVLCCEGKVEDACELWKRLLKKNCTPDNAVLGTLIY</sequence>
<evidence type="ECO:0000256" key="1">
    <source>
        <dbReference type="ARBA" id="ARBA00007626"/>
    </source>
</evidence>
<evidence type="ECO:0000256" key="3">
    <source>
        <dbReference type="PROSITE-ProRule" id="PRU00708"/>
    </source>
</evidence>
<dbReference type="NCBIfam" id="TIGR00756">
    <property type="entry name" value="PPR"/>
    <property type="match status" value="1"/>
</dbReference>
<dbReference type="Pfam" id="PF13812">
    <property type="entry name" value="PPR_3"/>
    <property type="match status" value="1"/>
</dbReference>
<feature type="repeat" description="PPR" evidence="3">
    <location>
        <begin position="96"/>
        <end position="130"/>
    </location>
</feature>
<dbReference type="Pfam" id="PF01535">
    <property type="entry name" value="PPR"/>
    <property type="match status" value="1"/>
</dbReference>
<protein>
    <submittedName>
        <fullName evidence="4">Putative pentatricopeptide</fullName>
    </submittedName>
</protein>
<evidence type="ECO:0000313" key="5">
    <source>
        <dbReference type="Proteomes" id="UP000238479"/>
    </source>
</evidence>
<dbReference type="Gene3D" id="1.25.40.10">
    <property type="entry name" value="Tetratricopeptide repeat domain"/>
    <property type="match status" value="2"/>
</dbReference>
<dbReference type="InterPro" id="IPR002885">
    <property type="entry name" value="PPR_rpt"/>
</dbReference>
<dbReference type="PROSITE" id="PS51375">
    <property type="entry name" value="PPR"/>
    <property type="match status" value="1"/>
</dbReference>
<comment type="caution">
    <text evidence="4">The sequence shown here is derived from an EMBL/GenBank/DDBJ whole genome shotgun (WGS) entry which is preliminary data.</text>
</comment>
<dbReference type="InterPro" id="IPR011990">
    <property type="entry name" value="TPR-like_helical_dom_sf"/>
</dbReference>
<dbReference type="AlphaFoldDB" id="A0A2P6SDF5"/>
<gene>
    <name evidence="4" type="ORF">RchiOBHm_Chr1g0340331</name>
</gene>
<evidence type="ECO:0000313" key="4">
    <source>
        <dbReference type="EMBL" id="PRQ56713.1"/>
    </source>
</evidence>
<dbReference type="Gramene" id="PRQ56713">
    <property type="protein sequence ID" value="PRQ56713"/>
    <property type="gene ID" value="RchiOBHm_Chr1g0340331"/>
</dbReference>
<keyword evidence="2" id="KW-0677">Repeat</keyword>
<organism evidence="4 5">
    <name type="scientific">Rosa chinensis</name>
    <name type="common">China rose</name>
    <dbReference type="NCBI Taxonomy" id="74649"/>
    <lineage>
        <taxon>Eukaryota</taxon>
        <taxon>Viridiplantae</taxon>
        <taxon>Streptophyta</taxon>
        <taxon>Embryophyta</taxon>
        <taxon>Tracheophyta</taxon>
        <taxon>Spermatophyta</taxon>
        <taxon>Magnoliopsida</taxon>
        <taxon>eudicotyledons</taxon>
        <taxon>Gunneridae</taxon>
        <taxon>Pentapetalae</taxon>
        <taxon>rosids</taxon>
        <taxon>fabids</taxon>
        <taxon>Rosales</taxon>
        <taxon>Rosaceae</taxon>
        <taxon>Rosoideae</taxon>
        <taxon>Rosoideae incertae sedis</taxon>
        <taxon>Rosa</taxon>
    </lineage>
</organism>
<proteinExistence type="inferred from homology"/>
<keyword evidence="5" id="KW-1185">Reference proteome</keyword>
<dbReference type="Proteomes" id="UP000238479">
    <property type="component" value="Chromosome 1"/>
</dbReference>
<comment type="similarity">
    <text evidence="1">Belongs to the PPR family. P subfamily.</text>
</comment>
<dbReference type="InterPro" id="IPR050872">
    <property type="entry name" value="PPR_P_subfamily"/>
</dbReference>
<name>A0A2P6SDF5_ROSCH</name>
<reference evidence="4 5" key="1">
    <citation type="journal article" date="2018" name="Nat. Genet.">
        <title>The Rosa genome provides new insights in the design of modern roses.</title>
        <authorList>
            <person name="Bendahmane M."/>
        </authorList>
    </citation>
    <scope>NUCLEOTIDE SEQUENCE [LARGE SCALE GENOMIC DNA]</scope>
    <source>
        <strain evidence="5">cv. Old Blush</strain>
    </source>
</reference>
<dbReference type="PANTHER" id="PTHR46128">
    <property type="entry name" value="MITOCHONDRIAL GROUP I INTRON SPLICING FACTOR CCM1"/>
    <property type="match status" value="1"/>
</dbReference>
<dbReference type="EMBL" id="PDCK01000039">
    <property type="protein sequence ID" value="PRQ56713.1"/>
    <property type="molecule type" value="Genomic_DNA"/>
</dbReference>
<evidence type="ECO:0000256" key="2">
    <source>
        <dbReference type="ARBA" id="ARBA00022737"/>
    </source>
</evidence>
<accession>A0A2P6SDF5</accession>
<dbReference type="PANTHER" id="PTHR46128:SF117">
    <property type="entry name" value="PENTACOTRIPEPTIDE-REPEAT REGION OF PRORP DOMAIN-CONTAINING PROTEIN"/>
    <property type="match status" value="1"/>
</dbReference>